<evidence type="ECO:0000256" key="3">
    <source>
        <dbReference type="SAM" id="MobiDB-lite"/>
    </source>
</evidence>
<comment type="caution">
    <text evidence="5">The sequence shown here is derived from an EMBL/GenBank/DDBJ whole genome shotgun (WGS) entry which is preliminary data.</text>
</comment>
<organism evidence="5 6">
    <name type="scientific">Saitoella complicata (strain BCRC 22490 / CBS 7301 / JCM 7358 / NBRC 10748 / NRRL Y-17804)</name>
    <dbReference type="NCBI Taxonomy" id="698492"/>
    <lineage>
        <taxon>Eukaryota</taxon>
        <taxon>Fungi</taxon>
        <taxon>Dikarya</taxon>
        <taxon>Ascomycota</taxon>
        <taxon>Taphrinomycotina</taxon>
        <taxon>Taphrinomycotina incertae sedis</taxon>
        <taxon>Saitoella</taxon>
    </lineage>
</organism>
<protein>
    <recommendedName>
        <fullName evidence="4">EF-hand domain-containing protein</fullName>
    </recommendedName>
</protein>
<reference evidence="5 6" key="2">
    <citation type="journal article" date="2014" name="J. Gen. Appl. Microbiol.">
        <title>The early diverging ascomycetous budding yeast Saitoella complicata has three histone deacetylases belonging to the Clr6, Hos2, and Rpd3 lineages.</title>
        <authorList>
            <person name="Nishida H."/>
            <person name="Matsumoto T."/>
            <person name="Kondo S."/>
            <person name="Hamamoto M."/>
            <person name="Yoshikawa H."/>
        </authorList>
    </citation>
    <scope>NUCLEOTIDE SEQUENCE [LARGE SCALE GENOMIC DNA]</scope>
    <source>
        <strain evidence="5 6">NRRL Y-17804</strain>
    </source>
</reference>
<dbReference type="PROSITE" id="PS00018">
    <property type="entry name" value="EF_HAND_1"/>
    <property type="match status" value="1"/>
</dbReference>
<evidence type="ECO:0000259" key="4">
    <source>
        <dbReference type="PROSITE" id="PS50222"/>
    </source>
</evidence>
<dbReference type="Pfam" id="PF13405">
    <property type="entry name" value="EF-hand_6"/>
    <property type="match status" value="1"/>
</dbReference>
<dbReference type="InterPro" id="IPR018247">
    <property type="entry name" value="EF_Hand_1_Ca_BS"/>
</dbReference>
<keyword evidence="2" id="KW-0106">Calcium</keyword>
<evidence type="ECO:0000256" key="2">
    <source>
        <dbReference type="ARBA" id="ARBA00022837"/>
    </source>
</evidence>
<dbReference type="PANTHER" id="PTHR23049">
    <property type="entry name" value="MYOSIN REGULATORY LIGHT CHAIN 2"/>
    <property type="match status" value="1"/>
</dbReference>
<keyword evidence="6" id="KW-1185">Reference proteome</keyword>
<dbReference type="InterPro" id="IPR050403">
    <property type="entry name" value="Myosin_RLC"/>
</dbReference>
<dbReference type="CDD" id="cd00051">
    <property type="entry name" value="EFh"/>
    <property type="match status" value="1"/>
</dbReference>
<reference evidence="5 6" key="1">
    <citation type="journal article" date="2011" name="J. Gen. Appl. Microbiol.">
        <title>Draft genome sequencing of the enigmatic yeast Saitoella complicata.</title>
        <authorList>
            <person name="Nishida H."/>
            <person name="Hamamoto M."/>
            <person name="Sugiyama J."/>
        </authorList>
    </citation>
    <scope>NUCLEOTIDE SEQUENCE [LARGE SCALE GENOMIC DNA]</scope>
    <source>
        <strain evidence="5 6">NRRL Y-17804</strain>
    </source>
</reference>
<accession>A0A0E9N9Y2</accession>
<dbReference type="OMA" id="WIPEDYL"/>
<reference evidence="5 6" key="3">
    <citation type="journal article" date="2015" name="Genome Announc.">
        <title>Draft Genome Sequence of the Archiascomycetous Yeast Saitoella complicata.</title>
        <authorList>
            <person name="Yamauchi K."/>
            <person name="Kondo S."/>
            <person name="Hamamoto M."/>
            <person name="Takahashi Y."/>
            <person name="Ogura Y."/>
            <person name="Hayashi T."/>
            <person name="Nishida H."/>
        </authorList>
    </citation>
    <scope>NUCLEOTIDE SEQUENCE [LARGE SCALE GENOMIC DNA]</scope>
    <source>
        <strain evidence="5 6">NRRL Y-17804</strain>
    </source>
</reference>
<sequence length="179" mass="19953">MPSELTPRRLPQTAMRPGNRNHLRRATSGAFHRLSPTQAQELKESFNLLDKDGDGVVEMEDLRAMLVSLGQNPNEPQLKDMLDEMPSPLNFAAYLTFMSSHLLEISSRDDLLAAFSTFDESNTPALTAPVTLLMEALVEEGMGRDEVERGMKGFVEKRGVGGDAFSYVHDEDKIDHAFK</sequence>
<feature type="domain" description="EF-hand" evidence="4">
    <location>
        <begin position="37"/>
        <end position="72"/>
    </location>
</feature>
<dbReference type="AlphaFoldDB" id="A0A0E9N9Y2"/>
<dbReference type="InterPro" id="IPR011992">
    <property type="entry name" value="EF-hand-dom_pair"/>
</dbReference>
<evidence type="ECO:0000256" key="1">
    <source>
        <dbReference type="ARBA" id="ARBA00022737"/>
    </source>
</evidence>
<dbReference type="PROSITE" id="PS50222">
    <property type="entry name" value="EF_HAND_2"/>
    <property type="match status" value="1"/>
</dbReference>
<dbReference type="STRING" id="698492.A0A0E9N9Y2"/>
<gene>
    <name evidence="5" type="ORF">G7K_0830-t1</name>
</gene>
<proteinExistence type="predicted"/>
<dbReference type="InterPro" id="IPR002048">
    <property type="entry name" value="EF_hand_dom"/>
</dbReference>
<dbReference type="EMBL" id="BACD03000004">
    <property type="protein sequence ID" value="GAO46603.1"/>
    <property type="molecule type" value="Genomic_DNA"/>
</dbReference>
<dbReference type="Gene3D" id="1.10.238.10">
    <property type="entry name" value="EF-hand"/>
    <property type="match status" value="1"/>
</dbReference>
<feature type="region of interest" description="Disordered" evidence="3">
    <location>
        <begin position="1"/>
        <end position="22"/>
    </location>
</feature>
<dbReference type="GO" id="GO:0043226">
    <property type="term" value="C:organelle"/>
    <property type="evidence" value="ECO:0007669"/>
    <property type="project" value="UniProtKB-ARBA"/>
</dbReference>
<keyword evidence="1" id="KW-0677">Repeat</keyword>
<dbReference type="GO" id="GO:0005509">
    <property type="term" value="F:calcium ion binding"/>
    <property type="evidence" value="ECO:0007669"/>
    <property type="project" value="InterPro"/>
</dbReference>
<dbReference type="FunFam" id="1.10.238.10:FF:000178">
    <property type="entry name" value="Calmodulin-2 A"/>
    <property type="match status" value="1"/>
</dbReference>
<dbReference type="SUPFAM" id="SSF47473">
    <property type="entry name" value="EF-hand"/>
    <property type="match status" value="1"/>
</dbReference>
<evidence type="ECO:0000313" key="5">
    <source>
        <dbReference type="EMBL" id="GAO46603.1"/>
    </source>
</evidence>
<dbReference type="SMART" id="SM00054">
    <property type="entry name" value="EFh"/>
    <property type="match status" value="1"/>
</dbReference>
<dbReference type="Proteomes" id="UP000033140">
    <property type="component" value="Unassembled WGS sequence"/>
</dbReference>
<evidence type="ECO:0000313" key="6">
    <source>
        <dbReference type="Proteomes" id="UP000033140"/>
    </source>
</evidence>
<name>A0A0E9N9Y2_SAICN</name>